<dbReference type="CDD" id="cd07067">
    <property type="entry name" value="HP_PGM_like"/>
    <property type="match status" value="1"/>
</dbReference>
<evidence type="ECO:0000313" key="2">
    <source>
        <dbReference type="EMBL" id="NYH83418.1"/>
    </source>
</evidence>
<dbReference type="InterPro" id="IPR029033">
    <property type="entry name" value="His_PPase_superfam"/>
</dbReference>
<dbReference type="Gene3D" id="3.40.50.1240">
    <property type="entry name" value="Phosphoglycerate mutase-like"/>
    <property type="match status" value="1"/>
</dbReference>
<accession>A0ABX2S1E7</accession>
<feature type="compositionally biased region" description="Low complexity" evidence="1">
    <location>
        <begin position="81"/>
        <end position="95"/>
    </location>
</feature>
<organism evidence="2 3">
    <name type="scientific">Actinopolymorpha cephalotaxi</name>
    <dbReference type="NCBI Taxonomy" id="504797"/>
    <lineage>
        <taxon>Bacteria</taxon>
        <taxon>Bacillati</taxon>
        <taxon>Actinomycetota</taxon>
        <taxon>Actinomycetes</taxon>
        <taxon>Propionibacteriales</taxon>
        <taxon>Actinopolymorphaceae</taxon>
        <taxon>Actinopolymorpha</taxon>
    </lineage>
</organism>
<comment type="caution">
    <text evidence="2">The sequence shown here is derived from an EMBL/GenBank/DDBJ whole genome shotgun (WGS) entry which is preliminary data.</text>
</comment>
<protein>
    <submittedName>
        <fullName evidence="2">Phosphohistidine phosphatase</fullName>
        <ecNumber evidence="2">3.1.3.-</ecNumber>
    </submittedName>
</protein>
<dbReference type="SMART" id="SM00855">
    <property type="entry name" value="PGAM"/>
    <property type="match status" value="1"/>
</dbReference>
<evidence type="ECO:0000313" key="3">
    <source>
        <dbReference type="Proteomes" id="UP000533017"/>
    </source>
</evidence>
<dbReference type="SUPFAM" id="SSF53254">
    <property type="entry name" value="Phosphoglycerate mutase-like"/>
    <property type="match status" value="1"/>
</dbReference>
<keyword evidence="3" id="KW-1185">Reference proteome</keyword>
<gene>
    <name evidence="2" type="ORF">FHR37_002269</name>
</gene>
<name>A0ABX2S1E7_9ACTN</name>
<dbReference type="PANTHER" id="PTHR47623:SF1">
    <property type="entry name" value="OS09G0287300 PROTEIN"/>
    <property type="match status" value="1"/>
</dbReference>
<dbReference type="EC" id="3.1.3.-" evidence="2"/>
<feature type="region of interest" description="Disordered" evidence="1">
    <location>
        <begin position="79"/>
        <end position="105"/>
    </location>
</feature>
<keyword evidence="2" id="KW-0378">Hydrolase</keyword>
<dbReference type="EMBL" id="JACBZA010000001">
    <property type="protein sequence ID" value="NYH83418.1"/>
    <property type="molecule type" value="Genomic_DNA"/>
</dbReference>
<evidence type="ECO:0000256" key="1">
    <source>
        <dbReference type="SAM" id="MobiDB-lite"/>
    </source>
</evidence>
<dbReference type="Proteomes" id="UP000533017">
    <property type="component" value="Unassembled WGS sequence"/>
</dbReference>
<reference evidence="2 3" key="1">
    <citation type="submission" date="2020-07" db="EMBL/GenBank/DDBJ databases">
        <title>Sequencing the genomes of 1000 actinobacteria strains.</title>
        <authorList>
            <person name="Klenk H.-P."/>
        </authorList>
    </citation>
    <scope>NUCLEOTIDE SEQUENCE [LARGE SCALE GENOMIC DNA]</scope>
    <source>
        <strain evidence="2 3">DSM 45117</strain>
    </source>
</reference>
<dbReference type="InterPro" id="IPR013078">
    <property type="entry name" value="His_Pase_superF_clade-1"/>
</dbReference>
<dbReference type="PANTHER" id="PTHR47623">
    <property type="entry name" value="OS09G0287300 PROTEIN"/>
    <property type="match status" value="1"/>
</dbReference>
<sequence>MRMLRTNRRLLLLRHGKAESPLGVADADRPLAARGRAQSGYAGREVRERGLVPDLVVVSPSLRTRQTWTEFAEAAGVYAAGGSPDQSTTSGSSTDSRVEVEVEPAGPEVKVEVEVDVDRRVYANTVDDLLDIVTEAPENVRTLLVVGHNPSIGSLAAVLDDGSSGADRHGLAGGYPTGTLAVFDVAGPWKTVGPGSGRLRAVVRQPS</sequence>
<dbReference type="Pfam" id="PF00300">
    <property type="entry name" value="His_Phos_1"/>
    <property type="match status" value="1"/>
</dbReference>
<proteinExistence type="predicted"/>
<dbReference type="GO" id="GO:0016787">
    <property type="term" value="F:hydrolase activity"/>
    <property type="evidence" value="ECO:0007669"/>
    <property type="project" value="UniProtKB-KW"/>
</dbReference>